<dbReference type="InterPro" id="IPR002018">
    <property type="entry name" value="CarbesteraseB"/>
</dbReference>
<protein>
    <recommendedName>
        <fullName evidence="4">Carboxylesterase type B domain-containing protein</fullName>
    </recommendedName>
</protein>
<gene>
    <name evidence="5" type="ORF">KVV02_000643</name>
</gene>
<comment type="caution">
    <text evidence="5">The sequence shown here is derived from an EMBL/GenBank/DDBJ whole genome shotgun (WGS) entry which is preliminary data.</text>
</comment>
<feature type="region of interest" description="Disordered" evidence="3">
    <location>
        <begin position="1"/>
        <end position="35"/>
    </location>
</feature>
<organism evidence="5 6">
    <name type="scientific">Mortierella alpina</name>
    <name type="common">Oleaginous fungus</name>
    <name type="synonym">Mortierella renispora</name>
    <dbReference type="NCBI Taxonomy" id="64518"/>
    <lineage>
        <taxon>Eukaryota</taxon>
        <taxon>Fungi</taxon>
        <taxon>Fungi incertae sedis</taxon>
        <taxon>Mucoromycota</taxon>
        <taxon>Mortierellomycotina</taxon>
        <taxon>Mortierellomycetes</taxon>
        <taxon>Mortierellales</taxon>
        <taxon>Mortierellaceae</taxon>
        <taxon>Mortierella</taxon>
    </lineage>
</organism>
<dbReference type="SUPFAM" id="SSF53474">
    <property type="entry name" value="alpha/beta-Hydrolases"/>
    <property type="match status" value="1"/>
</dbReference>
<accession>A0A9P8A6C1</accession>
<dbReference type="EMBL" id="JAIFTL010000036">
    <property type="protein sequence ID" value="KAG9325618.1"/>
    <property type="molecule type" value="Genomic_DNA"/>
</dbReference>
<dbReference type="PANTHER" id="PTHR43142:SF1">
    <property type="entry name" value="CARBOXYLIC ESTER HYDROLASE"/>
    <property type="match status" value="1"/>
</dbReference>
<dbReference type="GO" id="GO:0016787">
    <property type="term" value="F:hydrolase activity"/>
    <property type="evidence" value="ECO:0007669"/>
    <property type="project" value="UniProtKB-KW"/>
</dbReference>
<reference evidence="5" key="1">
    <citation type="submission" date="2021-07" db="EMBL/GenBank/DDBJ databases">
        <title>Draft genome of Mortierella alpina, strain LL118, isolated from an aspen leaf litter sample.</title>
        <authorList>
            <person name="Yang S."/>
            <person name="Vinatzer B.A."/>
        </authorList>
    </citation>
    <scope>NUCLEOTIDE SEQUENCE</scope>
    <source>
        <strain evidence="5">LL118</strain>
    </source>
</reference>
<evidence type="ECO:0000256" key="1">
    <source>
        <dbReference type="ARBA" id="ARBA00005964"/>
    </source>
</evidence>
<proteinExistence type="inferred from homology"/>
<name>A0A9P8A6C1_MORAP</name>
<dbReference type="AlphaFoldDB" id="A0A9P8A6C1"/>
<feature type="domain" description="Carboxylesterase type B" evidence="4">
    <location>
        <begin position="55"/>
        <end position="546"/>
    </location>
</feature>
<comment type="similarity">
    <text evidence="1">Belongs to the type-B carboxylesterase/lipase family.</text>
</comment>
<dbReference type="Pfam" id="PF00135">
    <property type="entry name" value="COesterase"/>
    <property type="match status" value="1"/>
</dbReference>
<dbReference type="Proteomes" id="UP000717515">
    <property type="component" value="Unassembled WGS sequence"/>
</dbReference>
<keyword evidence="2" id="KW-0378">Hydrolase</keyword>
<dbReference type="PANTHER" id="PTHR43142">
    <property type="entry name" value="CARBOXYLIC ESTER HYDROLASE"/>
    <property type="match status" value="1"/>
</dbReference>
<evidence type="ECO:0000256" key="3">
    <source>
        <dbReference type="SAM" id="MobiDB-lite"/>
    </source>
</evidence>
<dbReference type="Gene3D" id="3.40.50.1820">
    <property type="entry name" value="alpha/beta hydrolase"/>
    <property type="match status" value="1"/>
</dbReference>
<evidence type="ECO:0000259" key="4">
    <source>
        <dbReference type="Pfam" id="PF00135"/>
    </source>
</evidence>
<sequence>MRVQLHKYSRPSSSSLSFYRPNIHDTPPNSASVSHSFTSRETMTDANTIDLSLAHGGILRGTVDHERQVAVFRNVPFATVPKRWRAAVKSKAWTGVRDATKQGPICPQTSSVFPLHLLVPADIALEAPAAEQDELNALNLNIFVPLSSLQAGAEPIPVMTYIHGGAFRDGSNAIVLYNSVNFVQHSIRLERPVIVVVVNYRLNVFGFLASKELQEELKESPEYASLSPYDRSIGNWGLMDQKLAFEWVRENIASFGGNARNVTAFGESAGSISLHYHMILPSHHGLFDHAILQSGTVDTLPAAHVHKEGQAYFDELLQKLNISLDLDSKEKMRLLRAVPQDKITQAGAGTFHPHYDNGGVFSVTGATGNAVQTQSLDLNTYDPNLKSVLLGNTKDEGTAFANMFFGQVSLQTWPQFVQRMAPVPALASLFESAYGVPKTEADVARILATVTGDMAFVNPTQVLHDSLMKLRKVRGKDQFRVSRYHFDAEIEKMNQVAPGLGSMHAGELPFLFAPPMIETILSGKEMQLSSEMQKLWILFGNQQDYEAKTLSGQRHAAVADNGEAFVLTRDCEIEVGKSQRLSEDAMVFWRHQGQAVVQKAETGFLRVET</sequence>
<evidence type="ECO:0000313" key="6">
    <source>
        <dbReference type="Proteomes" id="UP000717515"/>
    </source>
</evidence>
<evidence type="ECO:0000313" key="5">
    <source>
        <dbReference type="EMBL" id="KAG9325618.1"/>
    </source>
</evidence>
<evidence type="ECO:0000256" key="2">
    <source>
        <dbReference type="ARBA" id="ARBA00022801"/>
    </source>
</evidence>
<dbReference type="InterPro" id="IPR029058">
    <property type="entry name" value="AB_hydrolase_fold"/>
</dbReference>